<evidence type="ECO:0000313" key="1">
    <source>
        <dbReference type="EMBL" id="SCM52164.1"/>
    </source>
</evidence>
<dbReference type="Proteomes" id="UP000094844">
    <property type="component" value="Unassembled WGS sequence"/>
</dbReference>
<proteinExistence type="predicted"/>
<dbReference type="OrthoDB" id="6444570at2"/>
<evidence type="ECO:0000313" key="2">
    <source>
        <dbReference type="Proteomes" id="UP000094844"/>
    </source>
</evidence>
<reference evidence="1 2" key="1">
    <citation type="submission" date="2016-09" db="EMBL/GenBank/DDBJ databases">
        <authorList>
            <person name="Capua I."/>
            <person name="De Benedictis P."/>
            <person name="Joannis T."/>
            <person name="Lombin L.H."/>
            <person name="Cattoli G."/>
        </authorList>
    </citation>
    <scope>NUCLEOTIDE SEQUENCE [LARGE SCALE GENOMIC DNA]</scope>
    <source>
        <strain evidence="1 2">GB001</strain>
    </source>
</reference>
<protein>
    <submittedName>
        <fullName evidence="1">Uncharacterized protein</fullName>
    </submittedName>
</protein>
<dbReference type="AlphaFoldDB" id="A0A1C6YZ91"/>
<organism evidence="1 2">
    <name type="scientific">Hafnia alvei</name>
    <dbReference type="NCBI Taxonomy" id="569"/>
    <lineage>
        <taxon>Bacteria</taxon>
        <taxon>Pseudomonadati</taxon>
        <taxon>Pseudomonadota</taxon>
        <taxon>Gammaproteobacteria</taxon>
        <taxon>Enterobacterales</taxon>
        <taxon>Hafniaceae</taxon>
        <taxon>Hafnia</taxon>
    </lineage>
</organism>
<accession>A0A1C6YZ91</accession>
<dbReference type="EMBL" id="FMIQ01000028">
    <property type="protein sequence ID" value="SCM52164.1"/>
    <property type="molecule type" value="Genomic_DNA"/>
</dbReference>
<gene>
    <name evidence="1" type="ORF">BN1044_01635</name>
</gene>
<name>A0A1C6YZ91_HAFAL</name>
<sequence>MKVILPVMTASGKSYASTEDFLAKVHGETSGNWLLNVSAHWHGGIHLTDANCAPNAKLTDDLVDANKVTGLQSMTDGHIVAYRLNDTYCTAPYSGSRGTKNLRFSSSFILIKSTCQPDVAQPNAFSLITRTLETGPKDYRELDMLLIQIMQIS</sequence>